<evidence type="ECO:0000313" key="2">
    <source>
        <dbReference type="EnsemblPlants" id="AES88871"/>
    </source>
</evidence>
<dbReference type="STRING" id="3880.G7JUU1"/>
<dbReference type="AlphaFoldDB" id="G7JUU1"/>
<sequence>MSYTFLCSVVLVEGDPHPSALKGRMSFQNFNPSFEKLIAEEETQTETTVFKNQSENVSIRLVS</sequence>
<accession>G7JUU1</accession>
<organism evidence="1 3">
    <name type="scientific">Medicago truncatula</name>
    <name type="common">Barrel medic</name>
    <name type="synonym">Medicago tribuloides</name>
    <dbReference type="NCBI Taxonomy" id="3880"/>
    <lineage>
        <taxon>Eukaryota</taxon>
        <taxon>Viridiplantae</taxon>
        <taxon>Streptophyta</taxon>
        <taxon>Embryophyta</taxon>
        <taxon>Tracheophyta</taxon>
        <taxon>Spermatophyta</taxon>
        <taxon>Magnoliopsida</taxon>
        <taxon>eudicotyledons</taxon>
        <taxon>Gunneridae</taxon>
        <taxon>Pentapetalae</taxon>
        <taxon>rosids</taxon>
        <taxon>fabids</taxon>
        <taxon>Fabales</taxon>
        <taxon>Fabaceae</taxon>
        <taxon>Papilionoideae</taxon>
        <taxon>50 kb inversion clade</taxon>
        <taxon>NPAAA clade</taxon>
        <taxon>Hologalegina</taxon>
        <taxon>IRL clade</taxon>
        <taxon>Trifolieae</taxon>
        <taxon>Medicago</taxon>
    </lineage>
</organism>
<dbReference type="EMBL" id="CM001220">
    <property type="protein sequence ID" value="AES88871.1"/>
    <property type="molecule type" value="Genomic_DNA"/>
</dbReference>
<evidence type="ECO:0000313" key="1">
    <source>
        <dbReference type="EMBL" id="AES88871.1"/>
    </source>
</evidence>
<evidence type="ECO:0000313" key="3">
    <source>
        <dbReference type="Proteomes" id="UP000002051"/>
    </source>
</evidence>
<gene>
    <name evidence="1" type="ordered locus">MTR_4g064210</name>
</gene>
<dbReference type="HOGENOM" id="CLU_2889152_0_0_1"/>
<proteinExistence type="predicted"/>
<name>G7JUU1_MEDTR</name>
<protein>
    <submittedName>
        <fullName evidence="1 2">Uncharacterized protein</fullName>
    </submittedName>
</protein>
<reference evidence="2" key="3">
    <citation type="submission" date="2015-04" db="UniProtKB">
        <authorList>
            <consortium name="EnsemblPlants"/>
        </authorList>
    </citation>
    <scope>IDENTIFICATION</scope>
    <source>
        <strain evidence="2">cv. Jemalong A17</strain>
    </source>
</reference>
<keyword evidence="3" id="KW-1185">Reference proteome</keyword>
<dbReference type="Proteomes" id="UP000002051">
    <property type="component" value="Chromosome 4"/>
</dbReference>
<reference evidence="1 3" key="2">
    <citation type="journal article" date="2014" name="BMC Genomics">
        <title>An improved genome release (version Mt4.0) for the model legume Medicago truncatula.</title>
        <authorList>
            <person name="Tang H."/>
            <person name="Krishnakumar V."/>
            <person name="Bidwell S."/>
            <person name="Rosen B."/>
            <person name="Chan A."/>
            <person name="Zhou S."/>
            <person name="Gentzbittel L."/>
            <person name="Childs K.L."/>
            <person name="Yandell M."/>
            <person name="Gundlach H."/>
            <person name="Mayer K.F."/>
            <person name="Schwartz D.C."/>
            <person name="Town C.D."/>
        </authorList>
    </citation>
    <scope>GENOME REANNOTATION</scope>
    <source>
        <strain evidence="2 3">cv. Jemalong A17</strain>
    </source>
</reference>
<reference evidence="1 3" key="1">
    <citation type="journal article" date="2011" name="Nature">
        <title>The Medicago genome provides insight into the evolution of rhizobial symbioses.</title>
        <authorList>
            <person name="Young N.D."/>
            <person name="Debelle F."/>
            <person name="Oldroyd G.E."/>
            <person name="Geurts R."/>
            <person name="Cannon S.B."/>
            <person name="Udvardi M.K."/>
            <person name="Benedito V.A."/>
            <person name="Mayer K.F."/>
            <person name="Gouzy J."/>
            <person name="Schoof H."/>
            <person name="Van de Peer Y."/>
            <person name="Proost S."/>
            <person name="Cook D.R."/>
            <person name="Meyers B.C."/>
            <person name="Spannagl M."/>
            <person name="Cheung F."/>
            <person name="De Mita S."/>
            <person name="Krishnakumar V."/>
            <person name="Gundlach H."/>
            <person name="Zhou S."/>
            <person name="Mudge J."/>
            <person name="Bharti A.K."/>
            <person name="Murray J.D."/>
            <person name="Naoumkina M.A."/>
            <person name="Rosen B."/>
            <person name="Silverstein K.A."/>
            <person name="Tang H."/>
            <person name="Rombauts S."/>
            <person name="Zhao P.X."/>
            <person name="Zhou P."/>
            <person name="Barbe V."/>
            <person name="Bardou P."/>
            <person name="Bechner M."/>
            <person name="Bellec A."/>
            <person name="Berger A."/>
            <person name="Berges H."/>
            <person name="Bidwell S."/>
            <person name="Bisseling T."/>
            <person name="Choisne N."/>
            <person name="Couloux A."/>
            <person name="Denny R."/>
            <person name="Deshpande S."/>
            <person name="Dai X."/>
            <person name="Doyle J.J."/>
            <person name="Dudez A.M."/>
            <person name="Farmer A.D."/>
            <person name="Fouteau S."/>
            <person name="Franken C."/>
            <person name="Gibelin C."/>
            <person name="Gish J."/>
            <person name="Goldstein S."/>
            <person name="Gonzalez A.J."/>
            <person name="Green P.J."/>
            <person name="Hallab A."/>
            <person name="Hartog M."/>
            <person name="Hua A."/>
            <person name="Humphray S.J."/>
            <person name="Jeong D.H."/>
            <person name="Jing Y."/>
            <person name="Jocker A."/>
            <person name="Kenton S.M."/>
            <person name="Kim D.J."/>
            <person name="Klee K."/>
            <person name="Lai H."/>
            <person name="Lang C."/>
            <person name="Lin S."/>
            <person name="Macmil S.L."/>
            <person name="Magdelenat G."/>
            <person name="Matthews L."/>
            <person name="McCorrison J."/>
            <person name="Monaghan E.L."/>
            <person name="Mun J.H."/>
            <person name="Najar F.Z."/>
            <person name="Nicholson C."/>
            <person name="Noirot C."/>
            <person name="O'Bleness M."/>
            <person name="Paule C.R."/>
            <person name="Poulain J."/>
            <person name="Prion F."/>
            <person name="Qin B."/>
            <person name="Qu C."/>
            <person name="Retzel E.F."/>
            <person name="Riddle C."/>
            <person name="Sallet E."/>
            <person name="Samain S."/>
            <person name="Samson N."/>
            <person name="Sanders I."/>
            <person name="Saurat O."/>
            <person name="Scarpelli C."/>
            <person name="Schiex T."/>
            <person name="Segurens B."/>
            <person name="Severin A.J."/>
            <person name="Sherrier D.J."/>
            <person name="Shi R."/>
            <person name="Sims S."/>
            <person name="Singer S.R."/>
            <person name="Sinharoy S."/>
            <person name="Sterck L."/>
            <person name="Viollet A."/>
            <person name="Wang B.B."/>
            <person name="Wang K."/>
            <person name="Wang M."/>
            <person name="Wang X."/>
            <person name="Warfsmann J."/>
            <person name="Weissenbach J."/>
            <person name="White D.D."/>
            <person name="White J.D."/>
            <person name="Wiley G.B."/>
            <person name="Wincker P."/>
            <person name="Xing Y."/>
            <person name="Yang L."/>
            <person name="Yao Z."/>
            <person name="Ying F."/>
            <person name="Zhai J."/>
            <person name="Zhou L."/>
            <person name="Zuber A."/>
            <person name="Denarie J."/>
            <person name="Dixon R.A."/>
            <person name="May G.D."/>
            <person name="Schwartz D.C."/>
            <person name="Rogers J."/>
            <person name="Quetier F."/>
            <person name="Town C.D."/>
            <person name="Roe B.A."/>
        </authorList>
    </citation>
    <scope>NUCLEOTIDE SEQUENCE [LARGE SCALE GENOMIC DNA]</scope>
    <source>
        <strain evidence="1">A17</strain>
        <strain evidence="2 3">cv. Jemalong A17</strain>
    </source>
</reference>
<dbReference type="PaxDb" id="3880-AES88871"/>
<dbReference type="EnsemblPlants" id="AES88871">
    <property type="protein sequence ID" value="AES88871"/>
    <property type="gene ID" value="MTR_4g064210"/>
</dbReference>